<keyword evidence="1" id="KW-0732">Signal</keyword>
<sequence>MPMVIFPRRQGGKALLLCALQAFCCISKTGSSLTTASGHLGACAADDLVTEHRISKDDLTIREFMSDFPLLAHPPTRMTKKGETNSPKKFNSIGEKTREINALDLDFRSLRNEIDGLRKEKEEEIGGQLARELDAGKPKALIQKIEELTTIHTRLLRDTIRAKVTELCSMRPHRTMTEIGKFGRELYELPLYEVKQSILKSHMEDLNVLLHQVGSFQTKDGNDLVDLTSLQIQELIFKTVDYLYKYDMIPASMVREFFAIDRTLEVAIYNMVQSFSRRHDYLEKFNDFQKSDLILDDPSLLHFWDLFHALEVKEQRRSDWLTLELLLKRYHANELESDRDLSELILGKDGSFCEVLEAHVGILIENQTTGLNEESPYVKKINENIGILLKKSFTITDHNTTLDNDILKITSMILHLIIKDYEDYNLDYESYDIMGFNKRGSSNKEAFNLRYASLDLIEELVRIENHLCGFYDADINGLELRLDGKTKSELASQIGLIDSYIKITSDKHLNLISKLWDTDPIFHSYNQVDQIKNRLHDVESSISCIQHLLRPKRQRTSI</sequence>
<proteinExistence type="predicted"/>
<organism evidence="2 3">
    <name type="scientific">Puccinia striiformis f. sp. tritici PST-78</name>
    <dbReference type="NCBI Taxonomy" id="1165861"/>
    <lineage>
        <taxon>Eukaryota</taxon>
        <taxon>Fungi</taxon>
        <taxon>Dikarya</taxon>
        <taxon>Basidiomycota</taxon>
        <taxon>Pucciniomycotina</taxon>
        <taxon>Pucciniomycetes</taxon>
        <taxon>Pucciniales</taxon>
        <taxon>Pucciniaceae</taxon>
        <taxon>Puccinia</taxon>
    </lineage>
</organism>
<protein>
    <submittedName>
        <fullName evidence="2">Uncharacterized protein</fullName>
    </submittedName>
</protein>
<evidence type="ECO:0000313" key="2">
    <source>
        <dbReference type="EMBL" id="KNF02568.1"/>
    </source>
</evidence>
<dbReference type="AlphaFoldDB" id="A0A0L0VTG2"/>
<dbReference type="EMBL" id="AJIL01000022">
    <property type="protein sequence ID" value="KNF02568.1"/>
    <property type="molecule type" value="Genomic_DNA"/>
</dbReference>
<feature type="chain" id="PRO_5005550584" evidence="1">
    <location>
        <begin position="32"/>
        <end position="558"/>
    </location>
</feature>
<evidence type="ECO:0000256" key="1">
    <source>
        <dbReference type="SAM" id="SignalP"/>
    </source>
</evidence>
<name>A0A0L0VTG2_9BASI</name>
<dbReference type="Proteomes" id="UP000054564">
    <property type="component" value="Unassembled WGS sequence"/>
</dbReference>
<comment type="caution">
    <text evidence="2">The sequence shown here is derived from an EMBL/GenBank/DDBJ whole genome shotgun (WGS) entry which is preliminary data.</text>
</comment>
<reference evidence="3" key="1">
    <citation type="submission" date="2014-03" db="EMBL/GenBank/DDBJ databases">
        <title>The Genome Sequence of Puccinia striiformis f. sp. tritici PST-78.</title>
        <authorList>
            <consortium name="The Broad Institute Genome Sequencing Platform"/>
            <person name="Cuomo C."/>
            <person name="Hulbert S."/>
            <person name="Chen X."/>
            <person name="Walker B."/>
            <person name="Young S.K."/>
            <person name="Zeng Q."/>
            <person name="Gargeya S."/>
            <person name="Fitzgerald M."/>
            <person name="Haas B."/>
            <person name="Abouelleil A."/>
            <person name="Alvarado L."/>
            <person name="Arachchi H.M."/>
            <person name="Berlin A.M."/>
            <person name="Chapman S.B."/>
            <person name="Goldberg J."/>
            <person name="Griggs A."/>
            <person name="Gujja S."/>
            <person name="Hansen M."/>
            <person name="Howarth C."/>
            <person name="Imamovic A."/>
            <person name="Larimer J."/>
            <person name="McCowan C."/>
            <person name="Montmayeur A."/>
            <person name="Murphy C."/>
            <person name="Neiman D."/>
            <person name="Pearson M."/>
            <person name="Priest M."/>
            <person name="Roberts A."/>
            <person name="Saif S."/>
            <person name="Shea T."/>
            <person name="Sisk P."/>
            <person name="Sykes S."/>
            <person name="Wortman J."/>
            <person name="Nusbaum C."/>
            <person name="Birren B."/>
        </authorList>
    </citation>
    <scope>NUCLEOTIDE SEQUENCE [LARGE SCALE GENOMIC DNA]</scope>
    <source>
        <strain evidence="3">race PST-78</strain>
    </source>
</reference>
<keyword evidence="3" id="KW-1185">Reference proteome</keyword>
<dbReference type="OrthoDB" id="2516509at2759"/>
<feature type="signal peptide" evidence="1">
    <location>
        <begin position="1"/>
        <end position="31"/>
    </location>
</feature>
<accession>A0A0L0VTG2</accession>
<evidence type="ECO:0000313" key="3">
    <source>
        <dbReference type="Proteomes" id="UP000054564"/>
    </source>
</evidence>
<gene>
    <name evidence="2" type="ORF">PSTG_04166</name>
</gene>